<feature type="transmembrane region" description="Helical" evidence="8">
    <location>
        <begin position="341"/>
        <end position="362"/>
    </location>
</feature>
<dbReference type="InterPro" id="IPR037185">
    <property type="entry name" value="EmrE-like"/>
</dbReference>
<evidence type="ECO:0000256" key="8">
    <source>
        <dbReference type="SAM" id="Phobius"/>
    </source>
</evidence>
<dbReference type="PANTHER" id="PTHR10231">
    <property type="entry name" value="NUCLEOTIDE-SUGAR TRANSMEMBRANE TRANSPORTER"/>
    <property type="match status" value="1"/>
</dbReference>
<evidence type="ECO:0000313" key="10">
    <source>
        <dbReference type="Proteomes" id="UP001201812"/>
    </source>
</evidence>
<accession>A0AAD4MPQ6</accession>
<dbReference type="Gene3D" id="1.10.3730.20">
    <property type="match status" value="1"/>
</dbReference>
<sequence length="419" mass="46889">MDEGMDRILSQTGHPTDTEQQQGMSGEAEDRDLLLSSPDVTLEDGMNGSLLSGDEKKDRSSSVANLDEFDLHDYKRRVKNVIVTTSTSASNRANILFKTYVIMSMVTLWTGYTIMVRYTRSTTPDGQLYASSSVVFLAEFLKLLVTMFFLFRESNFSKEQVTQVLRTEYFGKPFELAKMSVPSIAYAIQNNLDFIALSNLEAGVYQVTSQLKIVSTAIFMMFFLGRNFSIRRWVAIFLLFGGVAAVQMDKLEQSTIPVVESHSNMSEKRSENALIGLAAVLFTCATAGFAGVWFEKMLKDGSKTSFWIRNLQMYSCGLVSTMFGCVLSEPSQLWQKGFFHGYNFIVVMIVVFLSLGGIYISLVMKYMDNLHKSFASSVSIILVVVLSVMLFNDVHVGRMFILGSTTVCFAVVLYNSVNE</sequence>
<dbReference type="Pfam" id="PF04142">
    <property type="entry name" value="Nuc_sug_transp"/>
    <property type="match status" value="1"/>
</dbReference>
<evidence type="ECO:0000256" key="2">
    <source>
        <dbReference type="ARBA" id="ARBA00009976"/>
    </source>
</evidence>
<keyword evidence="3" id="KW-0813">Transport</keyword>
<evidence type="ECO:0000256" key="5">
    <source>
        <dbReference type="ARBA" id="ARBA00022989"/>
    </source>
</evidence>
<feature type="transmembrane region" description="Helical" evidence="8">
    <location>
        <begin position="273"/>
        <end position="294"/>
    </location>
</feature>
<keyword evidence="5 8" id="KW-1133">Transmembrane helix</keyword>
<feature type="transmembrane region" description="Helical" evidence="8">
    <location>
        <begin position="306"/>
        <end position="329"/>
    </location>
</feature>
<dbReference type="SUPFAM" id="SSF103481">
    <property type="entry name" value="Multidrug resistance efflux transporter EmrE"/>
    <property type="match status" value="1"/>
</dbReference>
<gene>
    <name evidence="9" type="ORF">DdX_15319</name>
</gene>
<protein>
    <submittedName>
        <fullName evidence="9">Nucleotide-sugar transporter domain-containing protein</fullName>
    </submittedName>
</protein>
<evidence type="ECO:0000313" key="9">
    <source>
        <dbReference type="EMBL" id="KAI1702745.1"/>
    </source>
</evidence>
<comment type="similarity">
    <text evidence="2">Belongs to the nucleotide-sugar transporter family. SLC35A subfamily.</text>
</comment>
<reference evidence="9" key="1">
    <citation type="submission" date="2022-01" db="EMBL/GenBank/DDBJ databases">
        <title>Genome Sequence Resource for Two Populations of Ditylenchus destructor, the Migratory Endoparasitic Phytonematode.</title>
        <authorList>
            <person name="Zhang H."/>
            <person name="Lin R."/>
            <person name="Xie B."/>
        </authorList>
    </citation>
    <scope>NUCLEOTIDE SEQUENCE</scope>
    <source>
        <strain evidence="9">BazhouSP</strain>
    </source>
</reference>
<dbReference type="InterPro" id="IPR007271">
    <property type="entry name" value="Nuc_sug_transpt"/>
</dbReference>
<keyword evidence="3" id="KW-0762">Sugar transport</keyword>
<dbReference type="GO" id="GO:0000139">
    <property type="term" value="C:Golgi membrane"/>
    <property type="evidence" value="ECO:0007669"/>
    <property type="project" value="InterPro"/>
</dbReference>
<feature type="transmembrane region" description="Helical" evidence="8">
    <location>
        <begin position="374"/>
        <end position="391"/>
    </location>
</feature>
<feature type="transmembrane region" description="Helical" evidence="8">
    <location>
        <begin position="397"/>
        <end position="417"/>
    </location>
</feature>
<proteinExistence type="inferred from homology"/>
<dbReference type="NCBIfam" id="TIGR00803">
    <property type="entry name" value="nst"/>
    <property type="match status" value="1"/>
</dbReference>
<dbReference type="Proteomes" id="UP001201812">
    <property type="component" value="Unassembled WGS sequence"/>
</dbReference>
<comment type="caution">
    <text evidence="9">The sequence shown here is derived from an EMBL/GenBank/DDBJ whole genome shotgun (WGS) entry which is preliminary data.</text>
</comment>
<feature type="transmembrane region" description="Helical" evidence="8">
    <location>
        <begin position="95"/>
        <end position="116"/>
    </location>
</feature>
<evidence type="ECO:0000256" key="4">
    <source>
        <dbReference type="ARBA" id="ARBA00022692"/>
    </source>
</evidence>
<comment type="subcellular location">
    <subcellularLocation>
        <location evidence="1">Membrane</location>
        <topology evidence="1">Multi-pass membrane protein</topology>
    </subcellularLocation>
</comment>
<evidence type="ECO:0000256" key="3">
    <source>
        <dbReference type="ARBA" id="ARBA00022597"/>
    </source>
</evidence>
<dbReference type="EMBL" id="JAKKPZ010000094">
    <property type="protein sequence ID" value="KAI1702745.1"/>
    <property type="molecule type" value="Genomic_DNA"/>
</dbReference>
<feature type="region of interest" description="Disordered" evidence="7">
    <location>
        <begin position="1"/>
        <end position="57"/>
    </location>
</feature>
<evidence type="ECO:0000256" key="1">
    <source>
        <dbReference type="ARBA" id="ARBA00004141"/>
    </source>
</evidence>
<feature type="transmembrane region" description="Helical" evidence="8">
    <location>
        <begin position="230"/>
        <end position="248"/>
    </location>
</feature>
<feature type="transmembrane region" description="Helical" evidence="8">
    <location>
        <begin position="128"/>
        <end position="151"/>
    </location>
</feature>
<dbReference type="GO" id="GO:0015165">
    <property type="term" value="F:pyrimidine nucleotide-sugar transmembrane transporter activity"/>
    <property type="evidence" value="ECO:0007669"/>
    <property type="project" value="InterPro"/>
</dbReference>
<keyword evidence="6 8" id="KW-0472">Membrane</keyword>
<keyword evidence="10" id="KW-1185">Reference proteome</keyword>
<evidence type="ECO:0000256" key="6">
    <source>
        <dbReference type="ARBA" id="ARBA00023136"/>
    </source>
</evidence>
<organism evidence="9 10">
    <name type="scientific">Ditylenchus destructor</name>
    <dbReference type="NCBI Taxonomy" id="166010"/>
    <lineage>
        <taxon>Eukaryota</taxon>
        <taxon>Metazoa</taxon>
        <taxon>Ecdysozoa</taxon>
        <taxon>Nematoda</taxon>
        <taxon>Chromadorea</taxon>
        <taxon>Rhabditida</taxon>
        <taxon>Tylenchina</taxon>
        <taxon>Tylenchomorpha</taxon>
        <taxon>Sphaerularioidea</taxon>
        <taxon>Anguinidae</taxon>
        <taxon>Anguininae</taxon>
        <taxon>Ditylenchus</taxon>
    </lineage>
</organism>
<keyword evidence="4 8" id="KW-0812">Transmembrane</keyword>
<evidence type="ECO:0000256" key="7">
    <source>
        <dbReference type="SAM" id="MobiDB-lite"/>
    </source>
</evidence>
<feature type="compositionally biased region" description="Polar residues" evidence="7">
    <location>
        <begin position="9"/>
        <end position="24"/>
    </location>
</feature>
<name>A0AAD4MPQ6_9BILA</name>
<dbReference type="AlphaFoldDB" id="A0AAD4MPQ6"/>